<dbReference type="PANTHER" id="PTHR15615">
    <property type="match status" value="1"/>
</dbReference>
<comment type="caution">
    <text evidence="2">The sequence shown here is derived from an EMBL/GenBank/DDBJ whole genome shotgun (WGS) entry which is preliminary data.</text>
</comment>
<dbReference type="PANTHER" id="PTHR15615:SF117">
    <property type="entry name" value="PHO85 CYCLIN PHO80"/>
    <property type="match status" value="1"/>
</dbReference>
<feature type="region of interest" description="Disordered" evidence="1">
    <location>
        <begin position="1"/>
        <end position="177"/>
    </location>
</feature>
<dbReference type="Proteomes" id="UP000078397">
    <property type="component" value="Unassembled WGS sequence"/>
</dbReference>
<dbReference type="AlphaFoldDB" id="A0A179F699"/>
<proteinExistence type="predicted"/>
<dbReference type="KEGG" id="pchm:VFPPC_02001"/>
<evidence type="ECO:0000256" key="1">
    <source>
        <dbReference type="SAM" id="MobiDB-lite"/>
    </source>
</evidence>
<feature type="compositionally biased region" description="Polar residues" evidence="1">
    <location>
        <begin position="72"/>
        <end position="83"/>
    </location>
</feature>
<dbReference type="GO" id="GO:0000307">
    <property type="term" value="C:cyclin-dependent protein kinase holoenzyme complex"/>
    <property type="evidence" value="ECO:0007669"/>
    <property type="project" value="TreeGrafter"/>
</dbReference>
<evidence type="ECO:0000313" key="2">
    <source>
        <dbReference type="EMBL" id="OAQ60967.1"/>
    </source>
</evidence>
<organism evidence="2 3">
    <name type="scientific">Pochonia chlamydosporia 170</name>
    <dbReference type="NCBI Taxonomy" id="1380566"/>
    <lineage>
        <taxon>Eukaryota</taxon>
        <taxon>Fungi</taxon>
        <taxon>Dikarya</taxon>
        <taxon>Ascomycota</taxon>
        <taxon>Pezizomycotina</taxon>
        <taxon>Sordariomycetes</taxon>
        <taxon>Hypocreomycetidae</taxon>
        <taxon>Hypocreales</taxon>
        <taxon>Clavicipitaceae</taxon>
        <taxon>Pochonia</taxon>
    </lineage>
</organism>
<feature type="compositionally biased region" description="Low complexity" evidence="1">
    <location>
        <begin position="105"/>
        <end position="117"/>
    </location>
</feature>
<feature type="compositionally biased region" description="Acidic residues" evidence="1">
    <location>
        <begin position="351"/>
        <end position="369"/>
    </location>
</feature>
<accession>A0A179F699</accession>
<protein>
    <submittedName>
        <fullName evidence="2">Nuc-1 negative regulatory protein preg</fullName>
    </submittedName>
</protein>
<dbReference type="SUPFAM" id="SSF47954">
    <property type="entry name" value="Cyclin-like"/>
    <property type="match status" value="1"/>
</dbReference>
<dbReference type="STRING" id="1380566.A0A179F699"/>
<dbReference type="InterPro" id="IPR013922">
    <property type="entry name" value="Cyclin_PHO80-like"/>
</dbReference>
<dbReference type="Gene3D" id="1.10.472.10">
    <property type="entry name" value="Cyclin-like"/>
    <property type="match status" value="1"/>
</dbReference>
<dbReference type="GO" id="GO:0005634">
    <property type="term" value="C:nucleus"/>
    <property type="evidence" value="ECO:0007669"/>
    <property type="project" value="TreeGrafter"/>
</dbReference>
<dbReference type="Pfam" id="PF08613">
    <property type="entry name" value="Cyclin"/>
    <property type="match status" value="1"/>
</dbReference>
<dbReference type="GO" id="GO:0016538">
    <property type="term" value="F:cyclin-dependent protein serine/threonine kinase regulator activity"/>
    <property type="evidence" value="ECO:0007669"/>
    <property type="project" value="TreeGrafter"/>
</dbReference>
<gene>
    <name evidence="2" type="ORF">VFPPC_02001</name>
</gene>
<dbReference type="OrthoDB" id="337735at2759"/>
<feature type="compositionally biased region" description="Low complexity" evidence="1">
    <location>
        <begin position="42"/>
        <end position="64"/>
    </location>
</feature>
<feature type="compositionally biased region" description="Basic and acidic residues" evidence="1">
    <location>
        <begin position="370"/>
        <end position="379"/>
    </location>
</feature>
<feature type="compositionally biased region" description="Polar residues" evidence="1">
    <location>
        <begin position="143"/>
        <end position="154"/>
    </location>
</feature>
<reference evidence="2 3" key="1">
    <citation type="journal article" date="2016" name="PLoS Pathog.">
        <title>Biosynthesis of antibiotic leucinostatins in bio-control fungus Purpureocillium lilacinum and their inhibition on phytophthora revealed by genome mining.</title>
        <authorList>
            <person name="Wang G."/>
            <person name="Liu Z."/>
            <person name="Lin R."/>
            <person name="Li E."/>
            <person name="Mao Z."/>
            <person name="Ling J."/>
            <person name="Yang Y."/>
            <person name="Yin W.B."/>
            <person name="Xie B."/>
        </authorList>
    </citation>
    <scope>NUCLEOTIDE SEQUENCE [LARGE SCALE GENOMIC DNA]</scope>
    <source>
        <strain evidence="2">170</strain>
    </source>
</reference>
<dbReference type="InterPro" id="IPR036915">
    <property type="entry name" value="Cyclin-like_sf"/>
</dbReference>
<dbReference type="GeneID" id="28845722"/>
<dbReference type="RefSeq" id="XP_018138776.1">
    <property type="nucleotide sequence ID" value="XM_018281728.1"/>
</dbReference>
<sequence>MLKTSPILTNSANASPTSFRRGHVTPRSPQLSPRQSTSTSTSNARRPPSVASSSPNASSDNSPPSHRPKQCDSATDGTLQHDNITSRRKLNHTSPSSHVQHIVTPAASGSLPSASPAQTEPPVASDAEAQKVLSPNKRRVSPSRPTHGSTSQNGGHNGEGASPSTTTAPKRARTDGEPKILPRRYELCAVDDIVELIAHMLAELIATNDAIRISSGGLTRFHSRTAPGISVRDYLHRLARHATLTPPLLLSMVYYIDRLCALYPEFTINTLTVHRFLITAATVAAKGLSDSFWNNTTYARVGGVRVAELKLLELEFLYRVDWKIVPNPEVLVAYYKGLVERTPQYTLESDGSSDDSSIDDEVDIGEEEEGQQKMEDAAS</sequence>
<dbReference type="EMBL" id="LSBJ02000001">
    <property type="protein sequence ID" value="OAQ60967.1"/>
    <property type="molecule type" value="Genomic_DNA"/>
</dbReference>
<name>A0A179F699_METCM</name>
<dbReference type="GO" id="GO:0019901">
    <property type="term" value="F:protein kinase binding"/>
    <property type="evidence" value="ECO:0007669"/>
    <property type="project" value="InterPro"/>
</dbReference>
<feature type="region of interest" description="Disordered" evidence="1">
    <location>
        <begin position="346"/>
        <end position="379"/>
    </location>
</feature>
<feature type="compositionally biased region" description="Polar residues" evidence="1">
    <location>
        <begin position="27"/>
        <end position="41"/>
    </location>
</feature>
<keyword evidence="3" id="KW-1185">Reference proteome</keyword>
<evidence type="ECO:0000313" key="3">
    <source>
        <dbReference type="Proteomes" id="UP000078397"/>
    </source>
</evidence>
<dbReference type="CDD" id="cd20558">
    <property type="entry name" value="CYCLIN_ScPCL7-like"/>
    <property type="match status" value="1"/>
</dbReference>
<feature type="compositionally biased region" description="Polar residues" evidence="1">
    <location>
        <begin position="1"/>
        <end position="18"/>
    </location>
</feature>